<feature type="compositionally biased region" description="Basic and acidic residues" evidence="1">
    <location>
        <begin position="283"/>
        <end position="295"/>
    </location>
</feature>
<dbReference type="Proteomes" id="UP000886885">
    <property type="component" value="Chromosome 16A"/>
</dbReference>
<dbReference type="AlphaFoldDB" id="A0A8X7Y633"/>
<dbReference type="EMBL" id="JAAWWB010000031">
    <property type="protein sequence ID" value="KAG6744809.1"/>
    <property type="molecule type" value="Genomic_DNA"/>
</dbReference>
<protein>
    <submittedName>
        <fullName evidence="2">Uncharacterized protein</fullName>
    </submittedName>
</protein>
<sequence length="381" mass="42103">MSMDSSSNNNYHQQNQPSSGLLRFRSAPSSLLASFNDSGADNDSVLNYQEFEDKSAARVREEAVNYSNFPRSYSGLPPHYPRQSSATNSSAMDSSYGLIGSISTGHHEQLKRVDSSLARQNSSPAGLFGNVSGQNGYPGWNGTNGEANSRLKSQLSFSSRAPSSLGFRSQISEIGSESIEAGSPGADSRFHSSHGFPYGSWNNSHLSENFSRMKRDQENGNLFSSNAQNGELGNRAHVFTHHLSLPKASVEMVAMEKFLHLQDSVPCKIRAKRGCATHPRSKKNSDQRKNEETTRARPKHGQANKHSRHARFGCRLHQRPSEAVHDTQRQQSQLQVLKRAETTAKQNCLRCFCTEIQGALGPVLIDLQYQKQNIFVSVGKM</sequence>
<feature type="compositionally biased region" description="Polar residues" evidence="1">
    <location>
        <begin position="131"/>
        <end position="145"/>
    </location>
</feature>
<feature type="region of interest" description="Disordered" evidence="1">
    <location>
        <begin position="1"/>
        <end position="23"/>
    </location>
</feature>
<feature type="region of interest" description="Disordered" evidence="1">
    <location>
        <begin position="110"/>
        <end position="145"/>
    </location>
</feature>
<keyword evidence="3" id="KW-1185">Reference proteome</keyword>
<gene>
    <name evidence="2" type="ORF">POTOM_051449</name>
</gene>
<feature type="compositionally biased region" description="Basic residues" evidence="1">
    <location>
        <begin position="296"/>
        <end position="310"/>
    </location>
</feature>
<name>A0A8X7Y633_POPTO</name>
<comment type="caution">
    <text evidence="2">The sequence shown here is derived from an EMBL/GenBank/DDBJ whole genome shotgun (WGS) entry which is preliminary data.</text>
</comment>
<evidence type="ECO:0000313" key="3">
    <source>
        <dbReference type="Proteomes" id="UP000886885"/>
    </source>
</evidence>
<proteinExistence type="predicted"/>
<feature type="compositionally biased region" description="Low complexity" evidence="1">
    <location>
        <begin position="1"/>
        <end position="19"/>
    </location>
</feature>
<accession>A0A8X7Y633</accession>
<organism evidence="2 3">
    <name type="scientific">Populus tomentosa</name>
    <name type="common">Chinese white poplar</name>
    <dbReference type="NCBI Taxonomy" id="118781"/>
    <lineage>
        <taxon>Eukaryota</taxon>
        <taxon>Viridiplantae</taxon>
        <taxon>Streptophyta</taxon>
        <taxon>Embryophyta</taxon>
        <taxon>Tracheophyta</taxon>
        <taxon>Spermatophyta</taxon>
        <taxon>Magnoliopsida</taxon>
        <taxon>eudicotyledons</taxon>
        <taxon>Gunneridae</taxon>
        <taxon>Pentapetalae</taxon>
        <taxon>rosids</taxon>
        <taxon>fabids</taxon>
        <taxon>Malpighiales</taxon>
        <taxon>Salicaceae</taxon>
        <taxon>Saliceae</taxon>
        <taxon>Populus</taxon>
    </lineage>
</organism>
<feature type="region of interest" description="Disordered" evidence="1">
    <location>
        <begin position="272"/>
        <end position="310"/>
    </location>
</feature>
<dbReference type="OrthoDB" id="2019494at2759"/>
<feature type="region of interest" description="Disordered" evidence="1">
    <location>
        <begin position="68"/>
        <end position="92"/>
    </location>
</feature>
<evidence type="ECO:0000313" key="2">
    <source>
        <dbReference type="EMBL" id="KAG6744809.1"/>
    </source>
</evidence>
<reference evidence="2" key="1">
    <citation type="journal article" date="2020" name="bioRxiv">
        <title>Hybrid origin of Populus tomentosa Carr. identified through genome sequencing and phylogenomic analysis.</title>
        <authorList>
            <person name="An X."/>
            <person name="Gao K."/>
            <person name="Chen Z."/>
            <person name="Li J."/>
            <person name="Yang X."/>
            <person name="Yang X."/>
            <person name="Zhou J."/>
            <person name="Guo T."/>
            <person name="Zhao T."/>
            <person name="Huang S."/>
            <person name="Miao D."/>
            <person name="Khan W.U."/>
            <person name="Rao P."/>
            <person name="Ye M."/>
            <person name="Lei B."/>
            <person name="Liao W."/>
            <person name="Wang J."/>
            <person name="Ji L."/>
            <person name="Li Y."/>
            <person name="Guo B."/>
            <person name="Mustafa N.S."/>
            <person name="Li S."/>
            <person name="Yun Q."/>
            <person name="Keller S.R."/>
            <person name="Mao J."/>
            <person name="Zhang R."/>
            <person name="Strauss S.H."/>
        </authorList>
    </citation>
    <scope>NUCLEOTIDE SEQUENCE</scope>
    <source>
        <strain evidence="2">GM15</strain>
        <tissue evidence="2">Leaf</tissue>
    </source>
</reference>
<evidence type="ECO:0000256" key="1">
    <source>
        <dbReference type="SAM" id="MobiDB-lite"/>
    </source>
</evidence>
<feature type="compositionally biased region" description="Basic residues" evidence="1">
    <location>
        <begin position="272"/>
        <end position="282"/>
    </location>
</feature>